<dbReference type="GO" id="GO:0006094">
    <property type="term" value="P:gluconeogenesis"/>
    <property type="evidence" value="ECO:0007669"/>
    <property type="project" value="TreeGrafter"/>
</dbReference>
<evidence type="ECO:0000256" key="9">
    <source>
        <dbReference type="ARBA" id="ARBA00023277"/>
    </source>
</evidence>
<comment type="pathway">
    <text evidence="10">Carbohydrate biosynthesis.</text>
</comment>
<dbReference type="GO" id="GO:0006002">
    <property type="term" value="P:fructose 6-phosphate metabolic process"/>
    <property type="evidence" value="ECO:0007669"/>
    <property type="project" value="TreeGrafter"/>
</dbReference>
<evidence type="ECO:0000256" key="2">
    <source>
        <dbReference type="ARBA" id="ARBA00001946"/>
    </source>
</evidence>
<feature type="domain" description="Fructose-1-6-bisphosphatase class I N-terminal" evidence="14">
    <location>
        <begin position="11"/>
        <end position="205"/>
    </location>
</feature>
<name>A0A3G2S4V3_MALR7</name>
<dbReference type="InterPro" id="IPR028343">
    <property type="entry name" value="FBPtase"/>
</dbReference>
<dbReference type="CDD" id="cd00354">
    <property type="entry name" value="FBPase"/>
    <property type="match status" value="1"/>
</dbReference>
<dbReference type="PROSITE" id="PS00124">
    <property type="entry name" value="FBPASE"/>
    <property type="match status" value="1"/>
</dbReference>
<evidence type="ECO:0000259" key="15">
    <source>
        <dbReference type="Pfam" id="PF18913"/>
    </source>
</evidence>
<dbReference type="SUPFAM" id="SSF56655">
    <property type="entry name" value="Carbohydrate phosphatase"/>
    <property type="match status" value="1"/>
</dbReference>
<dbReference type="GO" id="GO:0005986">
    <property type="term" value="P:sucrose biosynthetic process"/>
    <property type="evidence" value="ECO:0007669"/>
    <property type="project" value="TreeGrafter"/>
</dbReference>
<evidence type="ECO:0000256" key="1">
    <source>
        <dbReference type="ARBA" id="ARBA00001273"/>
    </source>
</evidence>
<dbReference type="GO" id="GO:0046872">
    <property type="term" value="F:metal ion binding"/>
    <property type="evidence" value="ECO:0007669"/>
    <property type="project" value="UniProtKB-KW"/>
</dbReference>
<evidence type="ECO:0000256" key="5">
    <source>
        <dbReference type="ARBA" id="ARBA00013093"/>
    </source>
</evidence>
<dbReference type="GO" id="GO:0030388">
    <property type="term" value="P:fructose 1,6-bisphosphate metabolic process"/>
    <property type="evidence" value="ECO:0007669"/>
    <property type="project" value="TreeGrafter"/>
</dbReference>
<dbReference type="InterPro" id="IPR033391">
    <property type="entry name" value="FBPase_N"/>
</dbReference>
<dbReference type="Pfam" id="PF00316">
    <property type="entry name" value="FBPase"/>
    <property type="match status" value="1"/>
</dbReference>
<dbReference type="FunFam" id="3.40.190.80:FF:000001">
    <property type="entry name" value="Fructose-1,6-bisphosphatase class 1"/>
    <property type="match status" value="1"/>
</dbReference>
<keyword evidence="17" id="KW-1185">Reference proteome</keyword>
<comment type="similarity">
    <text evidence="3 13">Belongs to the FBPase class 1 family.</text>
</comment>
<evidence type="ECO:0000313" key="16">
    <source>
        <dbReference type="EMBL" id="AYO42332.1"/>
    </source>
</evidence>
<reference evidence="16 17" key="1">
    <citation type="submission" date="2018-10" db="EMBL/GenBank/DDBJ databases">
        <title>Complete genome sequence of Malassezia restricta CBS 7877.</title>
        <authorList>
            <person name="Morand S.C."/>
            <person name="Bertignac M."/>
            <person name="Iltis A."/>
            <person name="Kolder I."/>
            <person name="Pirovano W."/>
            <person name="Jourdain R."/>
            <person name="Clavaud C."/>
        </authorList>
    </citation>
    <scope>NUCLEOTIDE SEQUENCE [LARGE SCALE GENOMIC DNA]</scope>
    <source>
        <strain evidence="16 17">CBS 7877</strain>
    </source>
</reference>
<dbReference type="NCBIfam" id="NF006779">
    <property type="entry name" value="PRK09293.1-3"/>
    <property type="match status" value="1"/>
</dbReference>
<dbReference type="InterPro" id="IPR000146">
    <property type="entry name" value="FBPase_class-1"/>
</dbReference>
<keyword evidence="8" id="KW-0460">Magnesium</keyword>
<dbReference type="GO" id="GO:0005829">
    <property type="term" value="C:cytosol"/>
    <property type="evidence" value="ECO:0007669"/>
    <property type="project" value="TreeGrafter"/>
</dbReference>
<evidence type="ECO:0000313" key="17">
    <source>
        <dbReference type="Proteomes" id="UP000269793"/>
    </source>
</evidence>
<gene>
    <name evidence="16" type="ORF">DNF11_1382</name>
</gene>
<feature type="domain" description="Fructose-1-6-bisphosphatase class 1 C-terminal" evidence="15">
    <location>
        <begin position="209"/>
        <end position="338"/>
    </location>
</feature>
<dbReference type="FunFam" id="3.30.540.10:FF:000002">
    <property type="entry name" value="Fructose-1,6-bisphosphatase class 1"/>
    <property type="match status" value="1"/>
</dbReference>
<dbReference type="PANTHER" id="PTHR11556">
    <property type="entry name" value="FRUCTOSE-1,6-BISPHOSPHATASE-RELATED"/>
    <property type="match status" value="1"/>
</dbReference>
<comment type="subunit">
    <text evidence="4">Homotetramer.</text>
</comment>
<evidence type="ECO:0000256" key="7">
    <source>
        <dbReference type="ARBA" id="ARBA00022801"/>
    </source>
</evidence>
<evidence type="ECO:0000259" key="14">
    <source>
        <dbReference type="Pfam" id="PF00316"/>
    </source>
</evidence>
<dbReference type="OrthoDB" id="10256725at2759"/>
<dbReference type="GO" id="GO:0006000">
    <property type="term" value="P:fructose metabolic process"/>
    <property type="evidence" value="ECO:0007669"/>
    <property type="project" value="TreeGrafter"/>
</dbReference>
<comment type="cofactor">
    <cofactor evidence="2">
        <name>Mg(2+)</name>
        <dbReference type="ChEBI" id="CHEBI:18420"/>
    </cofactor>
</comment>
<dbReference type="HAMAP" id="MF_01855">
    <property type="entry name" value="FBPase_class1"/>
    <property type="match status" value="1"/>
</dbReference>
<dbReference type="Pfam" id="PF18913">
    <property type="entry name" value="FBPase_C"/>
    <property type="match status" value="1"/>
</dbReference>
<accession>A0A3G2S4V3</accession>
<evidence type="ECO:0000256" key="13">
    <source>
        <dbReference type="RuleBase" id="RU000508"/>
    </source>
</evidence>
<dbReference type="GO" id="GO:0042132">
    <property type="term" value="F:fructose 1,6-bisphosphate 1-phosphatase activity"/>
    <property type="evidence" value="ECO:0007669"/>
    <property type="project" value="UniProtKB-EC"/>
</dbReference>
<sequence>METQQHQTDIITLTRHVLSEGARARSQDATVTGEMTLLLSSLQTICKVIENLVRKARVNDLIGIAGNQNVQGEEQKKLDVLSNEVMIKLLSSSGQCSVLVSEEEDNIIIVREHGGHPGKYCVVFDPLDGSSNIDAGVNIGTIFGIYRIQDGSEGSVKDVLRPGREMVAAGYCMYGSSANIVLSTGNGVNGFTLDSSFGEFVLTHPNIEIPSRGKIYSFNEGNSMYFHEPVIKYLESVKFPGEGKKPYTARYIGSMVADVHRTLLYGGIFGYPSDKKTRDGKLRLLYEGFPMAFLIEQAGGLATTGEKRVLDVEPKSIHERVPIFLGSKEDVQDLLSFHHK</sequence>
<dbReference type="PRINTS" id="PR00115">
    <property type="entry name" value="F16BPHPHTASE"/>
</dbReference>
<dbReference type="PANTHER" id="PTHR11556:SF1">
    <property type="entry name" value="FRUCTOSE-BISPHOSPHATASE"/>
    <property type="match status" value="1"/>
</dbReference>
<evidence type="ECO:0000256" key="3">
    <source>
        <dbReference type="ARBA" id="ARBA00010941"/>
    </source>
</evidence>
<keyword evidence="9 13" id="KW-0119">Carbohydrate metabolism</keyword>
<dbReference type="STRING" id="425264.A0A3G2S4V3"/>
<evidence type="ECO:0000256" key="11">
    <source>
        <dbReference type="ARBA" id="ARBA00032973"/>
    </source>
</evidence>
<comment type="catalytic activity">
    <reaction evidence="1">
        <text>beta-D-fructose 1,6-bisphosphate + H2O = beta-D-fructose 6-phosphate + phosphate</text>
        <dbReference type="Rhea" id="RHEA:11064"/>
        <dbReference type="ChEBI" id="CHEBI:15377"/>
        <dbReference type="ChEBI" id="CHEBI:32966"/>
        <dbReference type="ChEBI" id="CHEBI:43474"/>
        <dbReference type="ChEBI" id="CHEBI:57634"/>
        <dbReference type="EC" id="3.1.3.11"/>
    </reaction>
</comment>
<dbReference type="VEuPathDB" id="FungiDB:DNF11_1382"/>
<protein>
    <recommendedName>
        <fullName evidence="12">Fructose-1,6-bisphosphatase</fullName>
        <ecNumber evidence="5">3.1.3.11</ecNumber>
    </recommendedName>
    <alternativeName>
        <fullName evidence="11">D-fructose-1,6-bisphosphate 1-phosphohydrolase</fullName>
    </alternativeName>
</protein>
<dbReference type="PIRSF" id="PIRSF000904">
    <property type="entry name" value="FBPtase_SBPase"/>
    <property type="match status" value="1"/>
</dbReference>
<dbReference type="InterPro" id="IPR020548">
    <property type="entry name" value="Fructose_bisphosphatase_AS"/>
</dbReference>
<keyword evidence="6" id="KW-0479">Metal-binding</keyword>
<evidence type="ECO:0000256" key="6">
    <source>
        <dbReference type="ARBA" id="ARBA00022723"/>
    </source>
</evidence>
<dbReference type="Gene3D" id="3.40.190.80">
    <property type="match status" value="1"/>
</dbReference>
<evidence type="ECO:0000256" key="8">
    <source>
        <dbReference type="ARBA" id="ARBA00022842"/>
    </source>
</evidence>
<organism evidence="16 17">
    <name type="scientific">Malassezia restricta (strain ATCC 96810 / NBRC 103918 / CBS 7877)</name>
    <name type="common">Seborrheic dermatitis infection agent</name>
    <dbReference type="NCBI Taxonomy" id="425264"/>
    <lineage>
        <taxon>Eukaryota</taxon>
        <taxon>Fungi</taxon>
        <taxon>Dikarya</taxon>
        <taxon>Basidiomycota</taxon>
        <taxon>Ustilaginomycotina</taxon>
        <taxon>Malasseziomycetes</taxon>
        <taxon>Malasseziales</taxon>
        <taxon>Malasseziaceae</taxon>
        <taxon>Malassezia</taxon>
    </lineage>
</organism>
<dbReference type="EMBL" id="CP033149">
    <property type="protein sequence ID" value="AYO42332.1"/>
    <property type="molecule type" value="Genomic_DNA"/>
</dbReference>
<dbReference type="Gene3D" id="3.30.540.10">
    <property type="entry name" value="Fructose-1,6-Bisphosphatase, subunit A, domain 1"/>
    <property type="match status" value="1"/>
</dbReference>
<keyword evidence="7 13" id="KW-0378">Hydrolase</keyword>
<dbReference type="PIRSF" id="PIRSF500210">
    <property type="entry name" value="FBPtase"/>
    <property type="match status" value="1"/>
</dbReference>
<dbReference type="Proteomes" id="UP000269793">
    <property type="component" value="Chromosome II"/>
</dbReference>
<evidence type="ECO:0000256" key="12">
    <source>
        <dbReference type="ARBA" id="ARBA00070480"/>
    </source>
</evidence>
<dbReference type="EC" id="3.1.3.11" evidence="5"/>
<proteinExistence type="inferred from homology"/>
<dbReference type="NCBIfam" id="NF006778">
    <property type="entry name" value="PRK09293.1-1"/>
    <property type="match status" value="1"/>
</dbReference>
<evidence type="ECO:0000256" key="10">
    <source>
        <dbReference type="ARBA" id="ARBA00024331"/>
    </source>
</evidence>
<dbReference type="AlphaFoldDB" id="A0A3G2S4V3"/>
<evidence type="ECO:0000256" key="4">
    <source>
        <dbReference type="ARBA" id="ARBA00011881"/>
    </source>
</evidence>
<dbReference type="InterPro" id="IPR044015">
    <property type="entry name" value="FBPase_C_dom"/>
</dbReference>